<dbReference type="GO" id="GO:0005829">
    <property type="term" value="C:cytosol"/>
    <property type="evidence" value="ECO:0007669"/>
    <property type="project" value="TreeGrafter"/>
</dbReference>
<sequence>MLSQQSRYALKALIHLASRNPEKPHPTAEIASACNVPRKFLEAILLDLKVAGLVHSTRGKLGGYSLARSPQSITFGDVIRVTDGPLALLHCASKKFYRRCLDCPDEQACQLRAIMIEARDKLSAVLDNRSLADAMNGGAGGILDDQTAPLET</sequence>
<dbReference type="PROSITE" id="PS51197">
    <property type="entry name" value="HTH_RRF2_2"/>
    <property type="match status" value="1"/>
</dbReference>
<dbReference type="PANTHER" id="PTHR33221">
    <property type="entry name" value="WINGED HELIX-TURN-HELIX TRANSCRIPTIONAL REGULATOR, RRF2 FAMILY"/>
    <property type="match status" value="1"/>
</dbReference>
<dbReference type="InterPro" id="IPR036390">
    <property type="entry name" value="WH_DNA-bd_sf"/>
</dbReference>
<dbReference type="SUPFAM" id="SSF46785">
    <property type="entry name" value="Winged helix' DNA-binding domain"/>
    <property type="match status" value="1"/>
</dbReference>
<proteinExistence type="predicted"/>
<reference evidence="2 3" key="1">
    <citation type="submission" date="2016-05" db="EMBL/GenBank/DDBJ databases">
        <title>Complete genome sequence of Novosphingobium guangzhouense SA925(T).</title>
        <authorList>
            <person name="Sha S."/>
        </authorList>
    </citation>
    <scope>NUCLEOTIDE SEQUENCE [LARGE SCALE GENOMIC DNA]</scope>
    <source>
        <strain evidence="2 3">SA925</strain>
    </source>
</reference>
<dbReference type="GO" id="GO:0003677">
    <property type="term" value="F:DNA binding"/>
    <property type="evidence" value="ECO:0007669"/>
    <property type="project" value="UniProtKB-KW"/>
</dbReference>
<gene>
    <name evidence="2" type="ORF">A8V01_16270</name>
</gene>
<dbReference type="Pfam" id="PF02082">
    <property type="entry name" value="Rrf2"/>
    <property type="match status" value="1"/>
</dbReference>
<evidence type="ECO:0000313" key="2">
    <source>
        <dbReference type="EMBL" id="PNU05531.1"/>
    </source>
</evidence>
<dbReference type="Proteomes" id="UP000236327">
    <property type="component" value="Unassembled WGS sequence"/>
</dbReference>
<dbReference type="AlphaFoldDB" id="A0A2K2G3D6"/>
<evidence type="ECO:0000256" key="1">
    <source>
        <dbReference type="ARBA" id="ARBA00023125"/>
    </source>
</evidence>
<dbReference type="RefSeq" id="WP_103095316.1">
    <property type="nucleotide sequence ID" value="NZ_LYMM01000025.1"/>
</dbReference>
<evidence type="ECO:0008006" key="4">
    <source>
        <dbReference type="Google" id="ProtNLM"/>
    </source>
</evidence>
<dbReference type="Gene3D" id="1.10.10.10">
    <property type="entry name" value="Winged helix-like DNA-binding domain superfamily/Winged helix DNA-binding domain"/>
    <property type="match status" value="1"/>
</dbReference>
<dbReference type="PANTHER" id="PTHR33221:SF5">
    <property type="entry name" value="HTH-TYPE TRANSCRIPTIONAL REGULATOR ISCR"/>
    <property type="match status" value="1"/>
</dbReference>
<evidence type="ECO:0000313" key="3">
    <source>
        <dbReference type="Proteomes" id="UP000236327"/>
    </source>
</evidence>
<dbReference type="NCBIfam" id="TIGR00738">
    <property type="entry name" value="rrf2_super"/>
    <property type="match status" value="1"/>
</dbReference>
<keyword evidence="1" id="KW-0238">DNA-binding</keyword>
<keyword evidence="3" id="KW-1185">Reference proteome</keyword>
<dbReference type="GO" id="GO:0003700">
    <property type="term" value="F:DNA-binding transcription factor activity"/>
    <property type="evidence" value="ECO:0007669"/>
    <property type="project" value="TreeGrafter"/>
</dbReference>
<dbReference type="PROSITE" id="PS01332">
    <property type="entry name" value="HTH_RRF2_1"/>
    <property type="match status" value="1"/>
</dbReference>
<dbReference type="EMBL" id="LYMM01000025">
    <property type="protein sequence ID" value="PNU05531.1"/>
    <property type="molecule type" value="Genomic_DNA"/>
</dbReference>
<comment type="caution">
    <text evidence="2">The sequence shown here is derived from an EMBL/GenBank/DDBJ whole genome shotgun (WGS) entry which is preliminary data.</text>
</comment>
<name>A0A2K2G3D6_9SPHN</name>
<dbReference type="InterPro" id="IPR000944">
    <property type="entry name" value="Tscrpt_reg_Rrf2"/>
</dbReference>
<dbReference type="OrthoDB" id="9802344at2"/>
<organism evidence="2 3">
    <name type="scientific">Novosphingobium guangzhouense</name>
    <dbReference type="NCBI Taxonomy" id="1850347"/>
    <lineage>
        <taxon>Bacteria</taxon>
        <taxon>Pseudomonadati</taxon>
        <taxon>Pseudomonadota</taxon>
        <taxon>Alphaproteobacteria</taxon>
        <taxon>Sphingomonadales</taxon>
        <taxon>Sphingomonadaceae</taxon>
        <taxon>Novosphingobium</taxon>
    </lineage>
</organism>
<protein>
    <recommendedName>
        <fullName evidence="4">Rrf2 family transcriptional regulator</fullName>
    </recommendedName>
</protein>
<accession>A0A2K2G3D6</accession>
<dbReference type="InterPro" id="IPR030489">
    <property type="entry name" value="TR_Rrf2-type_CS"/>
</dbReference>
<dbReference type="InterPro" id="IPR036388">
    <property type="entry name" value="WH-like_DNA-bd_sf"/>
</dbReference>